<keyword evidence="4" id="KW-0677">Repeat</keyword>
<feature type="transmembrane region" description="Helical" evidence="8">
    <location>
        <begin position="55"/>
        <end position="78"/>
    </location>
</feature>
<dbReference type="GO" id="GO:0006813">
    <property type="term" value="P:potassium ion transport"/>
    <property type="evidence" value="ECO:0007669"/>
    <property type="project" value="InterPro"/>
</dbReference>
<evidence type="ECO:0000256" key="5">
    <source>
        <dbReference type="ARBA" id="ARBA00022989"/>
    </source>
</evidence>
<feature type="transmembrane region" description="Helical" evidence="8">
    <location>
        <begin position="489"/>
        <end position="521"/>
    </location>
</feature>
<dbReference type="InterPro" id="IPR006037">
    <property type="entry name" value="RCK_C"/>
</dbReference>
<dbReference type="InterPro" id="IPR036721">
    <property type="entry name" value="RCK_C_sf"/>
</dbReference>
<keyword evidence="5 8" id="KW-1133">Transmembrane helix</keyword>
<accession>A0A916SWL2</accession>
<dbReference type="SUPFAM" id="SSF116726">
    <property type="entry name" value="TrkA C-terminal domain-like"/>
    <property type="match status" value="1"/>
</dbReference>
<comment type="caution">
    <text evidence="10">The sequence shown here is derived from an EMBL/GenBank/DDBJ whole genome shotgun (WGS) entry which is preliminary data.</text>
</comment>
<dbReference type="InterPro" id="IPR004680">
    <property type="entry name" value="Cit_transptr-like_dom"/>
</dbReference>
<dbReference type="Pfam" id="PF03600">
    <property type="entry name" value="CitMHS"/>
    <property type="match status" value="1"/>
</dbReference>
<evidence type="ECO:0000256" key="1">
    <source>
        <dbReference type="ARBA" id="ARBA00004141"/>
    </source>
</evidence>
<feature type="transmembrane region" description="Helical" evidence="8">
    <location>
        <begin position="27"/>
        <end position="48"/>
    </location>
</feature>
<feature type="transmembrane region" description="Helical" evidence="8">
    <location>
        <begin position="5"/>
        <end position="21"/>
    </location>
</feature>
<keyword evidence="3 8" id="KW-0812">Transmembrane</keyword>
<name>A0A916SWL2_9ACTN</name>
<keyword evidence="6 8" id="KW-0472">Membrane</keyword>
<dbReference type="GO" id="GO:0005886">
    <property type="term" value="C:plasma membrane"/>
    <property type="evidence" value="ECO:0007669"/>
    <property type="project" value="TreeGrafter"/>
</dbReference>
<evidence type="ECO:0000256" key="4">
    <source>
        <dbReference type="ARBA" id="ARBA00022737"/>
    </source>
</evidence>
<dbReference type="AlphaFoldDB" id="A0A916SWL2"/>
<protein>
    <submittedName>
        <fullName evidence="10">SLC13 family permease</fullName>
    </submittedName>
</protein>
<evidence type="ECO:0000256" key="8">
    <source>
        <dbReference type="SAM" id="Phobius"/>
    </source>
</evidence>
<organism evidence="10 11">
    <name type="scientific">Gordonia jinhuaensis</name>
    <dbReference type="NCBI Taxonomy" id="1517702"/>
    <lineage>
        <taxon>Bacteria</taxon>
        <taxon>Bacillati</taxon>
        <taxon>Actinomycetota</taxon>
        <taxon>Actinomycetes</taxon>
        <taxon>Mycobacteriales</taxon>
        <taxon>Gordoniaceae</taxon>
        <taxon>Gordonia</taxon>
    </lineage>
</organism>
<feature type="region of interest" description="Disordered" evidence="7">
    <location>
        <begin position="595"/>
        <end position="620"/>
    </location>
</feature>
<keyword evidence="2" id="KW-0813">Transport</keyword>
<feature type="transmembrane region" description="Helical" evidence="8">
    <location>
        <begin position="404"/>
        <end position="436"/>
    </location>
</feature>
<dbReference type="GO" id="GO:0008324">
    <property type="term" value="F:monoatomic cation transmembrane transporter activity"/>
    <property type="evidence" value="ECO:0007669"/>
    <property type="project" value="InterPro"/>
</dbReference>
<evidence type="ECO:0000256" key="6">
    <source>
        <dbReference type="ARBA" id="ARBA00023136"/>
    </source>
</evidence>
<feature type="region of interest" description="Disordered" evidence="7">
    <location>
        <begin position="203"/>
        <end position="225"/>
    </location>
</feature>
<feature type="transmembrane region" description="Helical" evidence="8">
    <location>
        <begin position="448"/>
        <end position="468"/>
    </location>
</feature>
<dbReference type="PANTHER" id="PTHR43652:SF2">
    <property type="entry name" value="BASIC AMINO ACID ANTIPORTER YFCC-RELATED"/>
    <property type="match status" value="1"/>
</dbReference>
<feature type="transmembrane region" description="Helical" evidence="8">
    <location>
        <begin position="174"/>
        <end position="195"/>
    </location>
</feature>
<feature type="transmembrane region" description="Helical" evidence="8">
    <location>
        <begin position="533"/>
        <end position="557"/>
    </location>
</feature>
<evidence type="ECO:0000313" key="11">
    <source>
        <dbReference type="Proteomes" id="UP000621454"/>
    </source>
</evidence>
<reference evidence="10" key="2">
    <citation type="submission" date="2020-09" db="EMBL/GenBank/DDBJ databases">
        <authorList>
            <person name="Sun Q."/>
            <person name="Zhou Y."/>
        </authorList>
    </citation>
    <scope>NUCLEOTIDE SEQUENCE</scope>
    <source>
        <strain evidence="10">CGMCC 1.12827</strain>
    </source>
</reference>
<evidence type="ECO:0000256" key="2">
    <source>
        <dbReference type="ARBA" id="ARBA00022448"/>
    </source>
</evidence>
<gene>
    <name evidence="10" type="ORF">GCM10011489_01450</name>
</gene>
<evidence type="ECO:0000259" key="9">
    <source>
        <dbReference type="PROSITE" id="PS51202"/>
    </source>
</evidence>
<dbReference type="InterPro" id="IPR051679">
    <property type="entry name" value="DASS-Related_Transporters"/>
</dbReference>
<reference evidence="10" key="1">
    <citation type="journal article" date="2014" name="Int. J. Syst. Evol. Microbiol.">
        <title>Complete genome sequence of Corynebacterium casei LMG S-19264T (=DSM 44701T), isolated from a smear-ripened cheese.</title>
        <authorList>
            <consortium name="US DOE Joint Genome Institute (JGI-PGF)"/>
            <person name="Walter F."/>
            <person name="Albersmeier A."/>
            <person name="Kalinowski J."/>
            <person name="Ruckert C."/>
        </authorList>
    </citation>
    <scope>NUCLEOTIDE SEQUENCE</scope>
    <source>
        <strain evidence="10">CGMCC 1.12827</strain>
    </source>
</reference>
<evidence type="ECO:0000313" key="10">
    <source>
        <dbReference type="EMBL" id="GGB17051.1"/>
    </source>
</evidence>
<dbReference type="PROSITE" id="PS51202">
    <property type="entry name" value="RCK_C"/>
    <property type="match status" value="1"/>
</dbReference>
<feature type="transmembrane region" description="Helical" evidence="8">
    <location>
        <begin position="98"/>
        <end position="123"/>
    </location>
</feature>
<comment type="subcellular location">
    <subcellularLocation>
        <location evidence="1">Membrane</location>
        <topology evidence="1">Multi-pass membrane protein</topology>
    </subcellularLocation>
</comment>
<dbReference type="PANTHER" id="PTHR43652">
    <property type="entry name" value="BASIC AMINO ACID ANTIPORTER YFCC-RELATED"/>
    <property type="match status" value="1"/>
</dbReference>
<dbReference type="EMBL" id="BMGC01000001">
    <property type="protein sequence ID" value="GGB17051.1"/>
    <property type="molecule type" value="Genomic_DNA"/>
</dbReference>
<proteinExistence type="predicted"/>
<feature type="domain" description="RCK C-terminal" evidence="9">
    <location>
        <begin position="301"/>
        <end position="382"/>
    </location>
</feature>
<evidence type="ECO:0000256" key="7">
    <source>
        <dbReference type="SAM" id="MobiDB-lite"/>
    </source>
</evidence>
<sequence length="620" mass="63406">MSDADITLIVLGVAIVAFISNRFPVEIVAIAVSVALYATGVVTARDVFAGFGDPVIAFIAALFVVSASLEASGVTAWLSGVLSRLAGDSRMRAGLALLLLAAVLSALITINGAAAALLPVVVATALRLGVAPSRMLIPFAFACSAGSLLTLSGSPVNVIVDEAFRTEGGGGFGYFEYAAIGAPLVVVTVVIVLALGPRLLPSRGDAPGSQGRSAPAHRHRMTGSRGYRLEISPSSDLVDRRAREVVTEPLQLVGVQDRAHVAVSDNHRLRVGDSLVVTGPDDAARTLGAQTQTVVRALDAAGPDELARRDEGLLEAVVPPRSDWVGRRVFPGMTVTDGVEVVSVSRRGSDRGARSTDLVQGDAVLLHGGWDALSAFGDMQLLLVDDPEELRGTPTSLAPTAPRAIFIVVAMIVVLATGLVPASVTALVAAAATVLLRVLTPERAMRAMPIQTIILIGALIPLSLAVQSTGAADKIAGPVVDLVQGRSPYLVLLVLFVLTAALGQFISNAATVLIVIPIALATAAEVHMSIAPVLMTVTVAGAASLLTPIATPANLIIMAPGGLSLRRLLAAGWGGDAGLARGIAGTDPAHLAGVRDGAPQSNTDRTPVAVPSGTATGVRC</sequence>
<dbReference type="Proteomes" id="UP000621454">
    <property type="component" value="Unassembled WGS sequence"/>
</dbReference>
<evidence type="ECO:0000256" key="3">
    <source>
        <dbReference type="ARBA" id="ARBA00022692"/>
    </source>
</evidence>
<keyword evidence="11" id="KW-1185">Reference proteome</keyword>